<evidence type="ECO:0000313" key="3">
    <source>
        <dbReference type="EMBL" id="KZD65972.1"/>
    </source>
</evidence>
<feature type="region of interest" description="Disordered" evidence="1">
    <location>
        <begin position="733"/>
        <end position="775"/>
    </location>
</feature>
<feature type="compositionally biased region" description="Basic and acidic residues" evidence="1">
    <location>
        <begin position="734"/>
        <end position="744"/>
    </location>
</feature>
<proteinExistence type="predicted"/>
<evidence type="ECO:0008006" key="5">
    <source>
        <dbReference type="Google" id="ProtNLM"/>
    </source>
</evidence>
<dbReference type="RefSeq" id="WP_063261194.1">
    <property type="nucleotide sequence ID" value="NZ_LJKE01000045.1"/>
</dbReference>
<evidence type="ECO:0000313" key="4">
    <source>
        <dbReference type="Proteomes" id="UP000076482"/>
    </source>
</evidence>
<dbReference type="PATRIC" id="fig|1396.535.peg.1764"/>
<keyword evidence="2" id="KW-0812">Transmembrane</keyword>
<reference evidence="3 4" key="1">
    <citation type="submission" date="2015-09" db="EMBL/GenBank/DDBJ databases">
        <title>Bacillus cereus food isolates.</title>
        <authorList>
            <person name="Boekhorst J."/>
        </authorList>
    </citation>
    <scope>NUCLEOTIDE SEQUENCE [LARGE SCALE GENOMIC DNA]</scope>
    <source>
        <strain evidence="3 4">B4088</strain>
    </source>
</reference>
<name>A0A164NXN4_BACCE</name>
<feature type="transmembrane region" description="Helical" evidence="2">
    <location>
        <begin position="5"/>
        <end position="22"/>
    </location>
</feature>
<keyword evidence="2" id="KW-1133">Transmembrane helix</keyword>
<accession>A0A164NXN4</accession>
<evidence type="ECO:0000256" key="1">
    <source>
        <dbReference type="SAM" id="MobiDB-lite"/>
    </source>
</evidence>
<sequence length="896" mass="99734">MKKGIIVFIGLVIASIIAFFIYQSKEKPTNTITKEEAVTKPKPMENVEKSETPIKPNIEPDHVWRFPFKEAIDKETIENKVYILNEEKQKVQVSVEVNDKEILVRPPQEGYGKDKTYELFVDKEIKQVDGKNIEPIHFTFITKRDEVANVKFSEDIIKIKHSEVKSVNGDVLVLNNTKLKDKIKKDSLIAIEINETDKSEAARKVVSVTGNNKELTIDTKTPEFEELFEELDLYKEVPITSEHIKLESIKGLTLSNRSTALSASATGQSLAEGKGSNSTLHFDNVKWNIDGTEIALNGTLDLNNLKGTPDTVIKKKSIKKFNMYYEQKAEARLSVSVKGEKQKVQLEDKRRLKIGDVGPIPLMTGVSLNGDLYLVISTSVSGEPTVTLTLTAENESGVHRKNKKFKVFSDTNFSNSSLQVHGEGHIDTKVAVEPSIFLKAFEILSVGVGAEIGGYSNATVYTNKQEAFTCEKGELGGGWSGEIFVKAFPKFSNIWNKETHYKYNLRTKFIEKKKNLIDVNTCKEAKGLIPSETPIQLEPGEESDIGLQLVEYDHGKADEKQVNLGKGEQNKLSVKSKDENVATAKVTEEGAIRVEAGTMPAKTNTEIVVTYTDDKLKGNKTVTIPVQIKNYDPNVLKGLEGMWRVEEKEPYFYKISTKGQKTIEFTAMRLLENDYTAVVDITKAQKIVMSGKPDYTFVYPGIFFEPASEISIEKLSKDKIKISEGNVTRTVVRTTDDARNKEIMKNGSPNTDEKTEVNPPNSNNPNSGQKNNTDQSKSLKAFFDPVDSNSEIQVGVFIQTWGTTEANPNIDKATLNVDQSINNTFTGLFETIATKQNDTTWTFSWTDSTGTKGTGTLVINGDNATIDLKSERKSTTEGKGIVSHKTQLTKTSEAAF</sequence>
<evidence type="ECO:0000256" key="2">
    <source>
        <dbReference type="SAM" id="Phobius"/>
    </source>
</evidence>
<feature type="compositionally biased region" description="Low complexity" evidence="1">
    <location>
        <begin position="758"/>
        <end position="767"/>
    </location>
</feature>
<organism evidence="3 4">
    <name type="scientific">Bacillus cereus</name>
    <dbReference type="NCBI Taxonomy" id="1396"/>
    <lineage>
        <taxon>Bacteria</taxon>
        <taxon>Bacillati</taxon>
        <taxon>Bacillota</taxon>
        <taxon>Bacilli</taxon>
        <taxon>Bacillales</taxon>
        <taxon>Bacillaceae</taxon>
        <taxon>Bacillus</taxon>
        <taxon>Bacillus cereus group</taxon>
    </lineage>
</organism>
<dbReference type="AlphaFoldDB" id="A0A164NXN4"/>
<comment type="caution">
    <text evidence="3">The sequence shown here is derived from an EMBL/GenBank/DDBJ whole genome shotgun (WGS) entry which is preliminary data.</text>
</comment>
<keyword evidence="2" id="KW-0472">Membrane</keyword>
<dbReference type="EMBL" id="LJKE01000045">
    <property type="protein sequence ID" value="KZD65972.1"/>
    <property type="molecule type" value="Genomic_DNA"/>
</dbReference>
<protein>
    <recommendedName>
        <fullName evidence="5">SbsA Ig-like domain-containing protein</fullName>
    </recommendedName>
</protein>
<dbReference type="Proteomes" id="UP000076482">
    <property type="component" value="Unassembled WGS sequence"/>
</dbReference>
<gene>
    <name evidence="3" type="ORF">B4088_2729</name>
</gene>